<dbReference type="Proteomes" id="UP000268093">
    <property type="component" value="Unassembled WGS sequence"/>
</dbReference>
<dbReference type="InterPro" id="IPR001347">
    <property type="entry name" value="SIS_dom"/>
</dbReference>
<name>A0A433D256_9FUNG</name>
<dbReference type="EMBL" id="RBNI01008150">
    <property type="protein sequence ID" value="RUP44920.1"/>
    <property type="molecule type" value="Genomic_DNA"/>
</dbReference>
<accession>A0A433D256</accession>
<dbReference type="Gene3D" id="3.40.50.10490">
    <property type="entry name" value="Glucose-6-phosphate isomerase like protein, domain 1"/>
    <property type="match status" value="1"/>
</dbReference>
<evidence type="ECO:0000313" key="2">
    <source>
        <dbReference type="Proteomes" id="UP000268093"/>
    </source>
</evidence>
<dbReference type="PROSITE" id="PS51371">
    <property type="entry name" value="CBS"/>
    <property type="match status" value="1"/>
</dbReference>
<dbReference type="InterPro" id="IPR000644">
    <property type="entry name" value="CBS_dom"/>
</dbReference>
<proteinExistence type="predicted"/>
<dbReference type="Gene3D" id="3.10.580.10">
    <property type="entry name" value="CBS-domain"/>
    <property type="match status" value="1"/>
</dbReference>
<dbReference type="InterPro" id="IPR046348">
    <property type="entry name" value="SIS_dom_sf"/>
</dbReference>
<dbReference type="PIRSF" id="PIRSF004692">
    <property type="entry name" value="KdsD_KpsF"/>
    <property type="match status" value="1"/>
</dbReference>
<dbReference type="PANTHER" id="PTHR38418:SF2">
    <property type="entry name" value="SUGAR ISOMERASE, KPSF_GUTQ (AFU_ORTHOLOGUE AFUA_6G08860)"/>
    <property type="match status" value="1"/>
</dbReference>
<dbReference type="GO" id="GO:0097367">
    <property type="term" value="F:carbohydrate derivative binding"/>
    <property type="evidence" value="ECO:0007669"/>
    <property type="project" value="InterPro"/>
</dbReference>
<dbReference type="OrthoDB" id="1872003at2759"/>
<gene>
    <name evidence="1" type="ORF">BC936DRAFT_148864</name>
</gene>
<dbReference type="InterPro" id="IPR046342">
    <property type="entry name" value="CBS_dom_sf"/>
</dbReference>
<comment type="caution">
    <text evidence="1">The sequence shown here is derived from an EMBL/GenBank/DDBJ whole genome shotgun (WGS) entry which is preliminary data.</text>
</comment>
<organism evidence="1 2">
    <name type="scientific">Jimgerdemannia flammicorona</name>
    <dbReference type="NCBI Taxonomy" id="994334"/>
    <lineage>
        <taxon>Eukaryota</taxon>
        <taxon>Fungi</taxon>
        <taxon>Fungi incertae sedis</taxon>
        <taxon>Mucoromycota</taxon>
        <taxon>Mucoromycotina</taxon>
        <taxon>Endogonomycetes</taxon>
        <taxon>Endogonales</taxon>
        <taxon>Endogonaceae</taxon>
        <taxon>Jimgerdemannia</taxon>
    </lineage>
</organism>
<dbReference type="InterPro" id="IPR004800">
    <property type="entry name" value="KdsD/KpsF-type"/>
</dbReference>
<dbReference type="InterPro" id="IPR035474">
    <property type="entry name" value="SIS_Kpsf"/>
</dbReference>
<dbReference type="SMART" id="SM00116">
    <property type="entry name" value="CBS"/>
    <property type="match status" value="2"/>
</dbReference>
<evidence type="ECO:0000313" key="1">
    <source>
        <dbReference type="EMBL" id="RUP44920.1"/>
    </source>
</evidence>
<dbReference type="SUPFAM" id="SSF54631">
    <property type="entry name" value="CBS-domain pair"/>
    <property type="match status" value="1"/>
</dbReference>
<dbReference type="GO" id="GO:1901135">
    <property type="term" value="P:carbohydrate derivative metabolic process"/>
    <property type="evidence" value="ECO:0007669"/>
    <property type="project" value="InterPro"/>
</dbReference>
<protein>
    <submittedName>
        <fullName evidence="1">KpsF/GutQ family protein</fullName>
    </submittedName>
</protein>
<dbReference type="Pfam" id="PF01380">
    <property type="entry name" value="SIS"/>
    <property type="match status" value="1"/>
</dbReference>
<keyword evidence="2" id="KW-1185">Reference proteome</keyword>
<dbReference type="SUPFAM" id="SSF53697">
    <property type="entry name" value="SIS domain"/>
    <property type="match status" value="1"/>
</dbReference>
<reference evidence="1 2" key="1">
    <citation type="journal article" date="2018" name="New Phytol.">
        <title>Phylogenomics of Endogonaceae and evolution of mycorrhizas within Mucoromycota.</title>
        <authorList>
            <person name="Chang Y."/>
            <person name="Desiro A."/>
            <person name="Na H."/>
            <person name="Sandor L."/>
            <person name="Lipzen A."/>
            <person name="Clum A."/>
            <person name="Barry K."/>
            <person name="Grigoriev I.V."/>
            <person name="Martin F.M."/>
            <person name="Stajich J.E."/>
            <person name="Smith M.E."/>
            <person name="Bonito G."/>
            <person name="Spatafora J.W."/>
        </authorList>
    </citation>
    <scope>NUCLEOTIDE SEQUENCE [LARGE SCALE GENOMIC DNA]</scope>
    <source>
        <strain evidence="1 2">GMNB39</strain>
    </source>
</reference>
<dbReference type="PANTHER" id="PTHR38418">
    <property type="entry name" value="SUGAR ISOMERASE, KPSF/GUTQ (AFU_ORTHOLOGUE AFUA_6G08860)"/>
    <property type="match status" value="1"/>
</dbReference>
<sequence>MPVMTSDQMVTEAARILRSEAHALLDAADRLQQDPHDNGYHKAIFHLFRAVDQGGKIVVTGVGKSGKIAEKIVVTLQSTGSCAVYLHPTEALHGDLGVIGAKDAVLALSFSGNTEEILRLLPSLKHRGVPIIGLGGNTKSKLARECDVWLDGYVKSEACTHIPAPTSSTTLALAIGDALALTLCQLRGFTKEHFALNHPGGSLGRKLLLKVKDVMVRNGEVATVEPGAFMDTVIAEATKKPRCGAVLVMEPVSPLPGGGGDKHANAKIVGVITNGDIRRAIAFRERVFQLRASDVMSRDLVTCSNEDMASEAKRLMEERPDGDTISMLPVLDKSNRWKGVVTLRDLEDLL</sequence>
<dbReference type="GO" id="GO:0005975">
    <property type="term" value="P:carbohydrate metabolic process"/>
    <property type="evidence" value="ECO:0007669"/>
    <property type="project" value="InterPro"/>
</dbReference>
<dbReference type="GO" id="GO:0016853">
    <property type="term" value="F:isomerase activity"/>
    <property type="evidence" value="ECO:0007669"/>
    <property type="project" value="InterPro"/>
</dbReference>
<dbReference type="PROSITE" id="PS51464">
    <property type="entry name" value="SIS"/>
    <property type="match status" value="1"/>
</dbReference>
<dbReference type="NCBIfam" id="TIGR00393">
    <property type="entry name" value="kpsF"/>
    <property type="match status" value="1"/>
</dbReference>
<dbReference type="CDD" id="cd05014">
    <property type="entry name" value="SIS_Kpsf"/>
    <property type="match status" value="1"/>
</dbReference>
<dbReference type="Pfam" id="PF00571">
    <property type="entry name" value="CBS"/>
    <property type="match status" value="1"/>
</dbReference>